<comment type="caution">
    <text evidence="5">The sequence shown here is derived from an EMBL/GenBank/DDBJ whole genome shotgun (WGS) entry which is preliminary data.</text>
</comment>
<evidence type="ECO:0000256" key="1">
    <source>
        <dbReference type="ARBA" id="ARBA00022448"/>
    </source>
</evidence>
<dbReference type="AlphaFoldDB" id="A0A646KSD8"/>
<dbReference type="PROSITE" id="PS50893">
    <property type="entry name" value="ABC_TRANSPORTER_2"/>
    <property type="match status" value="1"/>
</dbReference>
<keyword evidence="2" id="KW-0547">Nucleotide-binding</keyword>
<organism evidence="5 6">
    <name type="scientific">Streptomyces jumonjinensis</name>
    <dbReference type="NCBI Taxonomy" id="1945"/>
    <lineage>
        <taxon>Bacteria</taxon>
        <taxon>Bacillati</taxon>
        <taxon>Actinomycetota</taxon>
        <taxon>Actinomycetes</taxon>
        <taxon>Kitasatosporales</taxon>
        <taxon>Streptomycetaceae</taxon>
        <taxon>Streptomyces</taxon>
    </lineage>
</organism>
<keyword evidence="1" id="KW-0813">Transport</keyword>
<dbReference type="Proteomes" id="UP000419138">
    <property type="component" value="Unassembled WGS sequence"/>
</dbReference>
<dbReference type="Gene3D" id="3.40.50.300">
    <property type="entry name" value="P-loop containing nucleotide triphosphate hydrolases"/>
    <property type="match status" value="1"/>
</dbReference>
<dbReference type="PROSITE" id="PS00211">
    <property type="entry name" value="ABC_TRANSPORTER_1"/>
    <property type="match status" value="1"/>
</dbReference>
<dbReference type="InterPro" id="IPR003593">
    <property type="entry name" value="AAA+_ATPase"/>
</dbReference>
<dbReference type="Pfam" id="PF00005">
    <property type="entry name" value="ABC_tran"/>
    <property type="match status" value="1"/>
</dbReference>
<dbReference type="InterPro" id="IPR017911">
    <property type="entry name" value="MacB-like_ATP-bd"/>
</dbReference>
<protein>
    <submittedName>
        <fullName evidence="5">ABC transporter ATP-binding protein</fullName>
    </submittedName>
</protein>
<sequence length="256" mass="27360">MSFSTPQQSQQPQRAEQPVLQLQQLTRVHGTGATEVHALRGIDLDVFPGELVAVMGPSGSGKSTLLTIAGGLDLPTSGRVIVENTDITSADRKTLAAMRRRAIGYVFQDYNLIPALTAAENVSLPRELDGVSARKARVEALAALEEMELAHLADRFPDEMSGGQQQRVAIARALVGDRRLVLADEPTGALDSETGESVLALLRSRCDAGAAGILVTHEPRFAAWADRVVFLRDGSVVDQTVRSQADSLLTGRAAEL</sequence>
<evidence type="ECO:0000313" key="5">
    <source>
        <dbReference type="EMBL" id="MQT04998.1"/>
    </source>
</evidence>
<proteinExistence type="predicted"/>
<dbReference type="SUPFAM" id="SSF52540">
    <property type="entry name" value="P-loop containing nucleoside triphosphate hydrolases"/>
    <property type="match status" value="1"/>
</dbReference>
<evidence type="ECO:0000256" key="2">
    <source>
        <dbReference type="ARBA" id="ARBA00022741"/>
    </source>
</evidence>
<dbReference type="EMBL" id="VCLA01000197">
    <property type="protein sequence ID" value="MQT04998.1"/>
    <property type="molecule type" value="Genomic_DNA"/>
</dbReference>
<dbReference type="RefSeq" id="WP_153483128.1">
    <property type="nucleotide sequence ID" value="NZ_JBEPDZ010000002.1"/>
</dbReference>
<dbReference type="PANTHER" id="PTHR24220">
    <property type="entry name" value="IMPORT ATP-BINDING PROTEIN"/>
    <property type="match status" value="1"/>
</dbReference>
<dbReference type="OrthoDB" id="9802264at2"/>
<dbReference type="FunFam" id="3.40.50.300:FF:000032">
    <property type="entry name" value="Export ABC transporter ATP-binding protein"/>
    <property type="match status" value="1"/>
</dbReference>
<dbReference type="GO" id="GO:0016887">
    <property type="term" value="F:ATP hydrolysis activity"/>
    <property type="evidence" value="ECO:0007669"/>
    <property type="project" value="InterPro"/>
</dbReference>
<dbReference type="SMART" id="SM00382">
    <property type="entry name" value="AAA"/>
    <property type="match status" value="1"/>
</dbReference>
<dbReference type="GO" id="GO:0005886">
    <property type="term" value="C:plasma membrane"/>
    <property type="evidence" value="ECO:0007669"/>
    <property type="project" value="TreeGrafter"/>
</dbReference>
<dbReference type="InterPro" id="IPR015854">
    <property type="entry name" value="ABC_transpr_LolD-like"/>
</dbReference>
<feature type="domain" description="ABC transporter" evidence="4">
    <location>
        <begin position="20"/>
        <end position="253"/>
    </location>
</feature>
<dbReference type="InterPro" id="IPR027417">
    <property type="entry name" value="P-loop_NTPase"/>
</dbReference>
<dbReference type="InterPro" id="IPR017871">
    <property type="entry name" value="ABC_transporter-like_CS"/>
</dbReference>
<name>A0A646KSD8_STRJU</name>
<dbReference type="CDD" id="cd03255">
    <property type="entry name" value="ABC_MJ0796_LolCDE_FtsE"/>
    <property type="match status" value="1"/>
</dbReference>
<gene>
    <name evidence="5" type="ORF">FF041_34130</name>
</gene>
<dbReference type="InterPro" id="IPR003439">
    <property type="entry name" value="ABC_transporter-like_ATP-bd"/>
</dbReference>
<accession>A0A646KSD8</accession>
<dbReference type="GO" id="GO:0098796">
    <property type="term" value="C:membrane protein complex"/>
    <property type="evidence" value="ECO:0007669"/>
    <property type="project" value="UniProtKB-ARBA"/>
</dbReference>
<keyword evidence="6" id="KW-1185">Reference proteome</keyword>
<evidence type="ECO:0000313" key="6">
    <source>
        <dbReference type="Proteomes" id="UP000419138"/>
    </source>
</evidence>
<evidence type="ECO:0000256" key="3">
    <source>
        <dbReference type="ARBA" id="ARBA00022840"/>
    </source>
</evidence>
<keyword evidence="3 5" id="KW-0067">ATP-binding</keyword>
<dbReference type="GO" id="GO:0022857">
    <property type="term" value="F:transmembrane transporter activity"/>
    <property type="evidence" value="ECO:0007669"/>
    <property type="project" value="TreeGrafter"/>
</dbReference>
<reference evidence="5 6" key="1">
    <citation type="submission" date="2019-05" db="EMBL/GenBank/DDBJ databases">
        <title>Comparative genomics and metabolomics analyses of clavulanic acid producing Streptomyces species provides insight into specialized metabolism and evolution of beta-lactam biosynthetic gene clusters.</title>
        <authorList>
            <person name="Moore M.A."/>
            <person name="Cruz-Morales P."/>
            <person name="Barona Gomez F."/>
            <person name="Kapil T."/>
        </authorList>
    </citation>
    <scope>NUCLEOTIDE SEQUENCE [LARGE SCALE GENOMIC DNA]</scope>
    <source>
        <strain evidence="5 6">NRRL 5741</strain>
    </source>
</reference>
<evidence type="ECO:0000259" key="4">
    <source>
        <dbReference type="PROSITE" id="PS50893"/>
    </source>
</evidence>
<dbReference type="GO" id="GO:0005524">
    <property type="term" value="F:ATP binding"/>
    <property type="evidence" value="ECO:0007669"/>
    <property type="project" value="UniProtKB-KW"/>
</dbReference>